<dbReference type="RefSeq" id="XP_056468927.1">
    <property type="nucleotide sequence ID" value="XM_056623939.1"/>
</dbReference>
<dbReference type="AlphaFoldDB" id="A0A9W9EIM9"/>
<gene>
    <name evidence="2" type="ORF">N7532_011448</name>
</gene>
<accession>A0A9W9EIM9</accession>
<dbReference type="Proteomes" id="UP001149074">
    <property type="component" value="Unassembled WGS sequence"/>
</dbReference>
<evidence type="ECO:0000256" key="1">
    <source>
        <dbReference type="SAM" id="MobiDB-lite"/>
    </source>
</evidence>
<protein>
    <submittedName>
        <fullName evidence="2">Uncharacterized protein</fullName>
    </submittedName>
</protein>
<comment type="caution">
    <text evidence="2">The sequence shown here is derived from an EMBL/GenBank/DDBJ whole genome shotgun (WGS) entry which is preliminary data.</text>
</comment>
<dbReference type="EMBL" id="JAPQKI010000011">
    <property type="protein sequence ID" value="KAJ5082405.1"/>
    <property type="molecule type" value="Genomic_DNA"/>
</dbReference>
<sequence>MSSRSTENKDDDQRGSMVQSRLGAACKINSMMVVWGSLDSKKGRVDPGIVTRLQPSHSLSPVLGAICRVGFPQGFQSCPTLSVVPARRCRGGKGPVRRTGDQLRGIPGVFDRQPGNPRPRPDGPWGNRKPIVASGLELIRAIGKAGTARSQDRLDFVAPKDFRMGNPIWGNTEFRRISPASFVRENREHAEPWMICAPRQSTSASAVTGLDGKVRSWGTSPTALLQGPLAFRCCLVRPISLPSCASELTHVVTLVQVDTIDTSRKMLSNKINALLAAIWMADGERCFLGCPARGIGTNW</sequence>
<organism evidence="2 3">
    <name type="scientific">Penicillium argentinense</name>
    <dbReference type="NCBI Taxonomy" id="1131581"/>
    <lineage>
        <taxon>Eukaryota</taxon>
        <taxon>Fungi</taxon>
        <taxon>Dikarya</taxon>
        <taxon>Ascomycota</taxon>
        <taxon>Pezizomycotina</taxon>
        <taxon>Eurotiomycetes</taxon>
        <taxon>Eurotiomycetidae</taxon>
        <taxon>Eurotiales</taxon>
        <taxon>Aspergillaceae</taxon>
        <taxon>Penicillium</taxon>
    </lineage>
</organism>
<dbReference type="GeneID" id="81362918"/>
<keyword evidence="3" id="KW-1185">Reference proteome</keyword>
<reference evidence="2" key="2">
    <citation type="journal article" date="2023" name="IMA Fungus">
        <title>Comparative genomic study of the Penicillium genus elucidates a diverse pangenome and 15 lateral gene transfer events.</title>
        <authorList>
            <person name="Petersen C."/>
            <person name="Sorensen T."/>
            <person name="Nielsen M.R."/>
            <person name="Sondergaard T.E."/>
            <person name="Sorensen J.L."/>
            <person name="Fitzpatrick D.A."/>
            <person name="Frisvad J.C."/>
            <person name="Nielsen K.L."/>
        </authorList>
    </citation>
    <scope>NUCLEOTIDE SEQUENCE</scope>
    <source>
        <strain evidence="2">IBT 30761</strain>
    </source>
</reference>
<reference evidence="2" key="1">
    <citation type="submission" date="2022-11" db="EMBL/GenBank/DDBJ databases">
        <authorList>
            <person name="Petersen C."/>
        </authorList>
    </citation>
    <scope>NUCLEOTIDE SEQUENCE</scope>
    <source>
        <strain evidence="2">IBT 30761</strain>
    </source>
</reference>
<feature type="region of interest" description="Disordered" evidence="1">
    <location>
        <begin position="90"/>
        <end position="128"/>
    </location>
</feature>
<evidence type="ECO:0000313" key="2">
    <source>
        <dbReference type="EMBL" id="KAJ5082405.1"/>
    </source>
</evidence>
<evidence type="ECO:0000313" key="3">
    <source>
        <dbReference type="Proteomes" id="UP001149074"/>
    </source>
</evidence>
<proteinExistence type="predicted"/>
<name>A0A9W9EIM9_9EURO</name>